<feature type="chain" id="PRO_5018079807" description="Intradiol ring-cleavage dioxygenases domain-containing protein" evidence="2">
    <location>
        <begin position="21"/>
        <end position="406"/>
    </location>
</feature>
<dbReference type="Proteomes" id="UP000269539">
    <property type="component" value="Unassembled WGS sequence"/>
</dbReference>
<feature type="region of interest" description="Disordered" evidence="1">
    <location>
        <begin position="373"/>
        <end position="406"/>
    </location>
</feature>
<dbReference type="CDD" id="cd03457">
    <property type="entry name" value="intradiol_dioxygenase_like"/>
    <property type="match status" value="1"/>
</dbReference>
<dbReference type="PANTHER" id="PTHR34315:SF2">
    <property type="entry name" value="ANCHORED DIOXYGENASE, PUTATIVE (AFU_ORTHOLOGUE AFUA_3G01800)-RELATED"/>
    <property type="match status" value="1"/>
</dbReference>
<dbReference type="Gene3D" id="2.60.130.10">
    <property type="entry name" value="Aromatic compound dioxygenase"/>
    <property type="match status" value="1"/>
</dbReference>
<name>A0A3M7GXN8_HORWE</name>
<evidence type="ECO:0000313" key="4">
    <source>
        <dbReference type="Proteomes" id="UP000269539"/>
    </source>
</evidence>
<reference evidence="3 4" key="1">
    <citation type="journal article" date="2018" name="BMC Genomics">
        <title>Genomic evidence for intraspecific hybridization in a clonal and extremely halotolerant yeast.</title>
        <authorList>
            <person name="Gostincar C."/>
            <person name="Stajich J.E."/>
            <person name="Zupancic J."/>
            <person name="Zalar P."/>
            <person name="Gunde-Cimerman N."/>
        </authorList>
    </citation>
    <scope>NUCLEOTIDE SEQUENCE [LARGE SCALE GENOMIC DNA]</scope>
    <source>
        <strain evidence="3 4">EXF-10513</strain>
    </source>
</reference>
<gene>
    <name evidence="3" type="ORF">D0864_02463</name>
</gene>
<comment type="caution">
    <text evidence="3">The sequence shown here is derived from an EMBL/GenBank/DDBJ whole genome shotgun (WGS) entry which is preliminary data.</text>
</comment>
<dbReference type="InterPro" id="IPR015889">
    <property type="entry name" value="Intradiol_dOase_core"/>
</dbReference>
<keyword evidence="2" id="KW-0732">Signal</keyword>
<dbReference type="AlphaFoldDB" id="A0A3M7GXN8"/>
<protein>
    <recommendedName>
        <fullName evidence="5">Intradiol ring-cleavage dioxygenases domain-containing protein</fullName>
    </recommendedName>
</protein>
<dbReference type="SUPFAM" id="SSF49482">
    <property type="entry name" value="Aromatic compound dioxygenase"/>
    <property type="match status" value="1"/>
</dbReference>
<evidence type="ECO:0008006" key="5">
    <source>
        <dbReference type="Google" id="ProtNLM"/>
    </source>
</evidence>
<dbReference type="PANTHER" id="PTHR34315">
    <property type="match status" value="1"/>
</dbReference>
<accession>A0A3M7GXN8</accession>
<organism evidence="3 4">
    <name type="scientific">Hortaea werneckii</name>
    <name type="common">Black yeast</name>
    <name type="synonym">Cladosporium werneckii</name>
    <dbReference type="NCBI Taxonomy" id="91943"/>
    <lineage>
        <taxon>Eukaryota</taxon>
        <taxon>Fungi</taxon>
        <taxon>Dikarya</taxon>
        <taxon>Ascomycota</taxon>
        <taxon>Pezizomycotina</taxon>
        <taxon>Dothideomycetes</taxon>
        <taxon>Dothideomycetidae</taxon>
        <taxon>Mycosphaerellales</taxon>
        <taxon>Teratosphaeriaceae</taxon>
        <taxon>Hortaea</taxon>
    </lineage>
</organism>
<proteinExistence type="predicted"/>
<evidence type="ECO:0000313" key="3">
    <source>
        <dbReference type="EMBL" id="RMZ05507.1"/>
    </source>
</evidence>
<evidence type="ECO:0000256" key="1">
    <source>
        <dbReference type="SAM" id="MobiDB-lite"/>
    </source>
</evidence>
<dbReference type="GO" id="GO:0005506">
    <property type="term" value="F:iron ion binding"/>
    <property type="evidence" value="ECO:0007669"/>
    <property type="project" value="InterPro"/>
</dbReference>
<sequence length="406" mass="43911">MVAFTKFGLAASALISSAIAHPGDSHEQKMHEAMRNHATAYKAKSSLDACASDSQHQALMARNVQRRAEQAEALRQKRGISVSSKKLRRDLETLEAFEAVNHNMTGKLNYDPNTPEFLIFGANTSSIVTPEVTDGLYYVTGEAIRKNVKEEQYSEGVDLYLEVQYIDINNCQPVPGIYVDTWGANATGVYSGISTDGNYAAGGYDSTYLRSRMMTEADDSHSGIQPTDKDGVASFETIFPGHYDGRATHTHILAHMNVTVFPNNTISSTNNITHIGQVFYPESLRSAVEAIEPYASNTQAITSNDDDMWSIVQADTYYDPFPEFIYLGDDVSDGLMAWIQIGVNTSANYIDDDYYSVAAQLWADGGHVNTDSSFGGDGEMGGNGTMNGTGSAMPSGSAVPSGAPSS</sequence>
<dbReference type="EMBL" id="QWIO01000173">
    <property type="protein sequence ID" value="RMZ05507.1"/>
    <property type="molecule type" value="Genomic_DNA"/>
</dbReference>
<dbReference type="VEuPathDB" id="FungiDB:BTJ68_14553"/>
<feature type="signal peptide" evidence="2">
    <location>
        <begin position="1"/>
        <end position="20"/>
    </location>
</feature>
<evidence type="ECO:0000256" key="2">
    <source>
        <dbReference type="SAM" id="SignalP"/>
    </source>
</evidence>
<feature type="compositionally biased region" description="Gly residues" evidence="1">
    <location>
        <begin position="375"/>
        <end position="387"/>
    </location>
</feature>
<feature type="compositionally biased region" description="Low complexity" evidence="1">
    <location>
        <begin position="388"/>
        <end position="406"/>
    </location>
</feature>
<dbReference type="GO" id="GO:0016702">
    <property type="term" value="F:oxidoreductase activity, acting on single donors with incorporation of molecular oxygen, incorporation of two atoms of oxygen"/>
    <property type="evidence" value="ECO:0007669"/>
    <property type="project" value="InterPro"/>
</dbReference>